<keyword evidence="5 11" id="KW-0378">Hydrolase</keyword>
<comment type="caution">
    <text evidence="16">The sequence shown here is derived from an EMBL/GenBank/DDBJ whole genome shotgun (WGS) entry which is preliminary data.</text>
</comment>
<feature type="region of interest" description="Disordered" evidence="12">
    <location>
        <begin position="625"/>
        <end position="645"/>
    </location>
</feature>
<dbReference type="Pfam" id="PF00270">
    <property type="entry name" value="DEAD"/>
    <property type="match status" value="1"/>
</dbReference>
<feature type="short sequence motif" description="Q motif" evidence="10">
    <location>
        <begin position="120"/>
        <end position="148"/>
    </location>
</feature>
<evidence type="ECO:0000256" key="12">
    <source>
        <dbReference type="SAM" id="MobiDB-lite"/>
    </source>
</evidence>
<keyword evidence="6 11" id="KW-0347">Helicase</keyword>
<dbReference type="GO" id="GO:0003723">
    <property type="term" value="F:RNA binding"/>
    <property type="evidence" value="ECO:0007669"/>
    <property type="project" value="UniProtKB-UniRule"/>
</dbReference>
<feature type="region of interest" description="Disordered" evidence="12">
    <location>
        <begin position="410"/>
        <end position="433"/>
    </location>
</feature>
<evidence type="ECO:0000259" key="15">
    <source>
        <dbReference type="PROSITE" id="PS51195"/>
    </source>
</evidence>
<organism evidence="16 17">
    <name type="scientific">Wickerhamiella sorbophila</name>
    <dbReference type="NCBI Taxonomy" id="45607"/>
    <lineage>
        <taxon>Eukaryota</taxon>
        <taxon>Fungi</taxon>
        <taxon>Dikarya</taxon>
        <taxon>Ascomycota</taxon>
        <taxon>Saccharomycotina</taxon>
        <taxon>Dipodascomycetes</taxon>
        <taxon>Dipodascales</taxon>
        <taxon>Trichomonascaceae</taxon>
        <taxon>Wickerhamiella</taxon>
    </lineage>
</organism>
<evidence type="ECO:0000256" key="11">
    <source>
        <dbReference type="RuleBase" id="RU365068"/>
    </source>
</evidence>
<evidence type="ECO:0000256" key="7">
    <source>
        <dbReference type="ARBA" id="ARBA00022840"/>
    </source>
</evidence>
<evidence type="ECO:0000259" key="13">
    <source>
        <dbReference type="PROSITE" id="PS51192"/>
    </source>
</evidence>
<dbReference type="GO" id="GO:0003724">
    <property type="term" value="F:RNA helicase activity"/>
    <property type="evidence" value="ECO:0007669"/>
    <property type="project" value="UniProtKB-EC"/>
</dbReference>
<dbReference type="SUPFAM" id="SSF52540">
    <property type="entry name" value="P-loop containing nucleoside triphosphate hydrolases"/>
    <property type="match status" value="2"/>
</dbReference>
<dbReference type="InterPro" id="IPR014014">
    <property type="entry name" value="RNA_helicase_DEAD_Q_motif"/>
</dbReference>
<dbReference type="STRING" id="45607.A0A2T0FKC3"/>
<evidence type="ECO:0000256" key="8">
    <source>
        <dbReference type="ARBA" id="ARBA00022884"/>
    </source>
</evidence>
<evidence type="ECO:0000256" key="9">
    <source>
        <dbReference type="ARBA" id="ARBA00023242"/>
    </source>
</evidence>
<dbReference type="CDD" id="cd17949">
    <property type="entry name" value="DEADc_DDX31"/>
    <property type="match status" value="1"/>
</dbReference>
<dbReference type="InterPro" id="IPR001650">
    <property type="entry name" value="Helicase_C-like"/>
</dbReference>
<dbReference type="Pfam" id="PF13959">
    <property type="entry name" value="CTE_SPB4"/>
    <property type="match status" value="1"/>
</dbReference>
<comment type="subcellular location">
    <subcellularLocation>
        <location evidence="1">Nucleus</location>
        <location evidence="1">Nucleolus</location>
    </subcellularLocation>
</comment>
<dbReference type="CDD" id="cd18787">
    <property type="entry name" value="SF2_C_DEAD"/>
    <property type="match status" value="1"/>
</dbReference>
<feature type="compositionally biased region" description="Basic residues" evidence="12">
    <location>
        <begin position="28"/>
        <end position="38"/>
    </location>
</feature>
<evidence type="ECO:0000256" key="2">
    <source>
        <dbReference type="ARBA" id="ARBA00022517"/>
    </source>
</evidence>
<feature type="domain" description="Helicase C-terminal" evidence="14">
    <location>
        <begin position="356"/>
        <end position="553"/>
    </location>
</feature>
<dbReference type="SMART" id="SM00487">
    <property type="entry name" value="DEXDc"/>
    <property type="match status" value="1"/>
</dbReference>
<keyword evidence="7 11" id="KW-0067">ATP-binding</keyword>
<proteinExistence type="inferred from homology"/>
<feature type="domain" description="DEAD-box RNA helicase Q" evidence="15">
    <location>
        <begin position="120"/>
        <end position="148"/>
    </location>
</feature>
<comment type="catalytic activity">
    <reaction evidence="11">
        <text>ATP + H2O = ADP + phosphate + H(+)</text>
        <dbReference type="Rhea" id="RHEA:13065"/>
        <dbReference type="ChEBI" id="CHEBI:15377"/>
        <dbReference type="ChEBI" id="CHEBI:15378"/>
        <dbReference type="ChEBI" id="CHEBI:30616"/>
        <dbReference type="ChEBI" id="CHEBI:43474"/>
        <dbReference type="ChEBI" id="CHEBI:456216"/>
        <dbReference type="EC" id="3.6.4.13"/>
    </reaction>
</comment>
<dbReference type="OrthoDB" id="422663at2759"/>
<keyword evidence="2" id="KW-0690">Ribosome biogenesis</keyword>
<dbReference type="GO" id="GO:0016787">
    <property type="term" value="F:hydrolase activity"/>
    <property type="evidence" value="ECO:0007669"/>
    <property type="project" value="UniProtKB-KW"/>
</dbReference>
<keyword evidence="8 11" id="KW-0694">RNA-binding</keyword>
<dbReference type="InterPro" id="IPR025313">
    <property type="entry name" value="SPB4-like_CTE"/>
</dbReference>
<evidence type="ECO:0000256" key="6">
    <source>
        <dbReference type="ARBA" id="ARBA00022806"/>
    </source>
</evidence>
<feature type="compositionally biased region" description="Acidic residues" evidence="12">
    <location>
        <begin position="410"/>
        <end position="421"/>
    </location>
</feature>
<feature type="region of interest" description="Disordered" evidence="12">
    <location>
        <begin position="1"/>
        <end position="69"/>
    </location>
</feature>
<dbReference type="Proteomes" id="UP000238350">
    <property type="component" value="Unassembled WGS sequence"/>
</dbReference>
<dbReference type="InterPro" id="IPR014001">
    <property type="entry name" value="Helicase_ATP-bd"/>
</dbReference>
<sequence>MEDDGLLINFKSSGDAKPAPVKASGRWKDRRKSLKQARKQGGVADGRVAKAPRPEPKAQIKKPAVKKVSKPIVGPTKQVSTNPQDKDTFLSSLFTSNPEITGEASSKEAGEVTNAPMRDEIFPDLGVPPAMCNLLSKMNVERPTRIQRQAIPVLAQEKDALVIAQTGSGKTLAYLLPIISRLMKQPDLHRESGIFAVILAPTRELATQIYQVLEELVRCCHWLVPGIVIGGEKRKSEKARLRKGVNILVGTPGRLADHFDNTRSLDLAEVRWVVLDEGDRLVELGFEETLTKIIEQIAAASQLSQSRYRALPSTRTHVLCSATMTSSIERLKTMTLRDPIWIKEEQAEAGEFAPAQLQQSVAVVPAKLRLVTLAAALKRKASKTSKAIVFFSCSDSVDFHYAALTSDDNEEIDLDKDEDDNPQTAAKRPLGAGGKRIGRQTAVFKLHGSLSQSQRATTLSAFSASKNFAVLLCTDVASRGIDVQVDYVVEYDPPFAVEDHIHRVGRTARAGRSGFALLFVLPGSEEKYATEKIAAVHPAGVSYETYQQLLEHSFGRRWENDATTWHLNVERWILRDESAHEMAKRAFMSHVGAYATHVSAERVYFGIKNLHLGHIAKAFGLRETPGKVSSQNASGPRLKKPKMSTERAMMQAAAKHSNMSDYNIM</sequence>
<name>A0A2T0FKC3_9ASCO</name>
<evidence type="ECO:0000313" key="17">
    <source>
        <dbReference type="Proteomes" id="UP000238350"/>
    </source>
</evidence>
<gene>
    <name evidence="16" type="ORF">B9G98_03063</name>
</gene>
<dbReference type="EMBL" id="NDIQ01000021">
    <property type="protein sequence ID" value="PRT55443.1"/>
    <property type="molecule type" value="Genomic_DNA"/>
</dbReference>
<accession>A0A2T0FKC3</accession>
<protein>
    <recommendedName>
        <fullName evidence="11">ATP-dependent RNA helicase</fullName>
        <ecNumber evidence="11">3.6.4.13</ecNumber>
    </recommendedName>
</protein>
<dbReference type="Gene3D" id="3.40.50.300">
    <property type="entry name" value="P-loop containing nucleotide triphosphate hydrolases"/>
    <property type="match status" value="2"/>
</dbReference>
<dbReference type="Pfam" id="PF00271">
    <property type="entry name" value="Helicase_C"/>
    <property type="match status" value="1"/>
</dbReference>
<dbReference type="InterPro" id="IPR027417">
    <property type="entry name" value="P-loop_NTPase"/>
</dbReference>
<evidence type="ECO:0000259" key="14">
    <source>
        <dbReference type="PROSITE" id="PS51194"/>
    </source>
</evidence>
<evidence type="ECO:0000256" key="5">
    <source>
        <dbReference type="ARBA" id="ARBA00022801"/>
    </source>
</evidence>
<dbReference type="SMART" id="SM00490">
    <property type="entry name" value="HELICc"/>
    <property type="match status" value="1"/>
</dbReference>
<comment type="domain">
    <text evidence="11">The Q motif is unique to and characteristic of the DEAD box family of RNA helicases and controls ATP binding and hydrolysis.</text>
</comment>
<feature type="domain" description="Helicase ATP-binding" evidence="13">
    <location>
        <begin position="151"/>
        <end position="342"/>
    </location>
</feature>
<dbReference type="SMART" id="SM01178">
    <property type="entry name" value="DUF4217"/>
    <property type="match status" value="1"/>
</dbReference>
<dbReference type="PANTHER" id="PTHR24031">
    <property type="entry name" value="RNA HELICASE"/>
    <property type="match status" value="1"/>
</dbReference>
<dbReference type="PROSITE" id="PS51195">
    <property type="entry name" value="Q_MOTIF"/>
    <property type="match status" value="1"/>
</dbReference>
<keyword evidence="17" id="KW-1185">Reference proteome</keyword>
<dbReference type="EC" id="3.6.4.13" evidence="11"/>
<dbReference type="GO" id="GO:0005524">
    <property type="term" value="F:ATP binding"/>
    <property type="evidence" value="ECO:0007669"/>
    <property type="project" value="UniProtKB-UniRule"/>
</dbReference>
<reference evidence="16 17" key="1">
    <citation type="submission" date="2017-04" db="EMBL/GenBank/DDBJ databases">
        <title>Genome sequencing of [Candida] sorbophila.</title>
        <authorList>
            <person name="Ahn J.O."/>
        </authorList>
    </citation>
    <scope>NUCLEOTIDE SEQUENCE [LARGE SCALE GENOMIC DNA]</scope>
    <source>
        <strain evidence="16 17">DS02</strain>
    </source>
</reference>
<dbReference type="InterPro" id="IPR011545">
    <property type="entry name" value="DEAD/DEAH_box_helicase_dom"/>
</dbReference>
<evidence type="ECO:0000256" key="1">
    <source>
        <dbReference type="ARBA" id="ARBA00004604"/>
    </source>
</evidence>
<evidence type="ECO:0000256" key="3">
    <source>
        <dbReference type="ARBA" id="ARBA00022552"/>
    </source>
</evidence>
<evidence type="ECO:0000313" key="16">
    <source>
        <dbReference type="EMBL" id="PRT55443.1"/>
    </source>
</evidence>
<feature type="compositionally biased region" description="Basic residues" evidence="12">
    <location>
        <begin position="59"/>
        <end position="69"/>
    </location>
</feature>
<dbReference type="PROSITE" id="PS51194">
    <property type="entry name" value="HELICASE_CTER"/>
    <property type="match status" value="1"/>
</dbReference>
<keyword evidence="3" id="KW-0698">rRNA processing</keyword>
<comment type="similarity">
    <text evidence="11">Belongs to the DEAD box helicase family.</text>
</comment>
<dbReference type="GeneID" id="36516811"/>
<comment type="function">
    <text evidence="11">RNA helicase.</text>
</comment>
<dbReference type="RefSeq" id="XP_024665388.1">
    <property type="nucleotide sequence ID" value="XM_024809620.1"/>
</dbReference>
<evidence type="ECO:0000256" key="10">
    <source>
        <dbReference type="PROSITE-ProRule" id="PRU00552"/>
    </source>
</evidence>
<dbReference type="AlphaFoldDB" id="A0A2T0FKC3"/>
<dbReference type="GO" id="GO:0005730">
    <property type="term" value="C:nucleolus"/>
    <property type="evidence" value="ECO:0007669"/>
    <property type="project" value="UniProtKB-SubCell"/>
</dbReference>
<keyword evidence="9" id="KW-0539">Nucleus</keyword>
<dbReference type="GO" id="GO:0006364">
    <property type="term" value="P:rRNA processing"/>
    <property type="evidence" value="ECO:0007669"/>
    <property type="project" value="UniProtKB-KW"/>
</dbReference>
<dbReference type="PROSITE" id="PS51192">
    <property type="entry name" value="HELICASE_ATP_BIND_1"/>
    <property type="match status" value="1"/>
</dbReference>
<keyword evidence="4 11" id="KW-0547">Nucleotide-binding</keyword>
<evidence type="ECO:0000256" key="4">
    <source>
        <dbReference type="ARBA" id="ARBA00022741"/>
    </source>
</evidence>